<dbReference type="InterPro" id="IPR025521">
    <property type="entry name" value="Neprosin_propep"/>
</dbReference>
<keyword evidence="1" id="KW-1133">Transmembrane helix</keyword>
<evidence type="ECO:0000256" key="1">
    <source>
        <dbReference type="SAM" id="Phobius"/>
    </source>
</evidence>
<dbReference type="EMBL" id="JBDFQZ010000006">
    <property type="protein sequence ID" value="KAK9716591.1"/>
    <property type="molecule type" value="Genomic_DNA"/>
</dbReference>
<comment type="caution">
    <text evidence="3">The sequence shown here is derived from an EMBL/GenBank/DDBJ whole genome shotgun (WGS) entry which is preliminary data.</text>
</comment>
<evidence type="ECO:0000313" key="4">
    <source>
        <dbReference type="Proteomes" id="UP001443914"/>
    </source>
</evidence>
<dbReference type="AlphaFoldDB" id="A0AAW1KEV4"/>
<dbReference type="InterPro" id="IPR053168">
    <property type="entry name" value="Glutamic_endopeptidase"/>
</dbReference>
<keyword evidence="1" id="KW-0472">Membrane</keyword>
<name>A0AAW1KEV4_SAPOF</name>
<dbReference type="PROSITE" id="PS52045">
    <property type="entry name" value="NEPROSIN_PEP_CD"/>
    <property type="match status" value="1"/>
</dbReference>
<proteinExistence type="predicted"/>
<organism evidence="3 4">
    <name type="scientific">Saponaria officinalis</name>
    <name type="common">Common soapwort</name>
    <name type="synonym">Lychnis saponaria</name>
    <dbReference type="NCBI Taxonomy" id="3572"/>
    <lineage>
        <taxon>Eukaryota</taxon>
        <taxon>Viridiplantae</taxon>
        <taxon>Streptophyta</taxon>
        <taxon>Embryophyta</taxon>
        <taxon>Tracheophyta</taxon>
        <taxon>Spermatophyta</taxon>
        <taxon>Magnoliopsida</taxon>
        <taxon>eudicotyledons</taxon>
        <taxon>Gunneridae</taxon>
        <taxon>Pentapetalae</taxon>
        <taxon>Caryophyllales</taxon>
        <taxon>Caryophyllaceae</taxon>
        <taxon>Caryophylleae</taxon>
        <taxon>Saponaria</taxon>
    </lineage>
</organism>
<feature type="transmembrane region" description="Helical" evidence="1">
    <location>
        <begin position="6"/>
        <end position="27"/>
    </location>
</feature>
<reference evidence="3" key="1">
    <citation type="submission" date="2024-03" db="EMBL/GenBank/DDBJ databases">
        <title>WGS assembly of Saponaria officinalis var. Norfolk2.</title>
        <authorList>
            <person name="Jenkins J."/>
            <person name="Shu S."/>
            <person name="Grimwood J."/>
            <person name="Barry K."/>
            <person name="Goodstein D."/>
            <person name="Schmutz J."/>
            <person name="Leebens-Mack J."/>
            <person name="Osbourn A."/>
        </authorList>
    </citation>
    <scope>NUCLEOTIDE SEQUENCE [LARGE SCALE GENOMIC DNA]</scope>
    <source>
        <strain evidence="3">JIC</strain>
    </source>
</reference>
<dbReference type="Pfam" id="PF03080">
    <property type="entry name" value="Neprosin"/>
    <property type="match status" value="1"/>
</dbReference>
<dbReference type="Pfam" id="PF14365">
    <property type="entry name" value="Neprosin_AP"/>
    <property type="match status" value="1"/>
</dbReference>
<keyword evidence="1" id="KW-0812">Transmembrane</keyword>
<dbReference type="Gene3D" id="3.90.1320.10">
    <property type="entry name" value="Outer-capsid protein sigma 3, large lobe"/>
    <property type="match status" value="1"/>
</dbReference>
<dbReference type="InterPro" id="IPR004314">
    <property type="entry name" value="Neprosin"/>
</dbReference>
<sequence length="388" mass="44043">MESHPLILIILLISFNLLLQGFVATPFKNEKLRFRRRLDIKNNPATKTFVTKHGDILDCVDIDKQPAFDHPLLKNQSIQVKPTQLIGRPTSVSTTSSQFLPKRMRCPQGTVPIKRVKKEDLVMQKVSPLLGTTPMFPTSNFSNSVNGHEMAGLVTYLKNMGASGKINVWNPQVKPNQYSQTVVFVAADDGSVTNFIHIGWMVSPTMYPNSTQPHLYLYWTKDSGKTTGCYDTMCPGFVQVSRKAYLGQIITTISRKFHKQYFISVEIRQDIRTKDWWLYFEGEAVGYLPVALFSTLNGGAGRAGWGGETYSPDKEPPPEMGSGYQADLKTAFERVCAITNLKLQAPQLFPKREDLRYYMTNNSTYNVIYDNFGDYWEDFIYFGGPNKY</sequence>
<evidence type="ECO:0000259" key="2">
    <source>
        <dbReference type="PROSITE" id="PS52045"/>
    </source>
</evidence>
<protein>
    <recommendedName>
        <fullName evidence="2">Neprosin PEP catalytic domain-containing protein</fullName>
    </recommendedName>
</protein>
<feature type="domain" description="Neprosin PEP catalytic" evidence="2">
    <location>
        <begin position="140"/>
        <end position="388"/>
    </location>
</feature>
<evidence type="ECO:0000313" key="3">
    <source>
        <dbReference type="EMBL" id="KAK9716591.1"/>
    </source>
</evidence>
<keyword evidence="4" id="KW-1185">Reference proteome</keyword>
<gene>
    <name evidence="3" type="ORF">RND81_06G244100</name>
</gene>
<dbReference type="Proteomes" id="UP001443914">
    <property type="component" value="Unassembled WGS sequence"/>
</dbReference>
<dbReference type="PANTHER" id="PTHR31589">
    <property type="entry name" value="PROTEIN, PUTATIVE (DUF239)-RELATED-RELATED"/>
    <property type="match status" value="1"/>
</dbReference>
<dbReference type="PANTHER" id="PTHR31589:SF235">
    <property type="entry name" value="PROTEIN, PUTATIVE (DUF239)-RELATED"/>
    <property type="match status" value="1"/>
</dbReference>
<accession>A0AAW1KEV4</accession>